<keyword evidence="1" id="KW-0472">Membrane</keyword>
<evidence type="ECO:0000313" key="2">
    <source>
        <dbReference type="EMBL" id="QYJ68265.1"/>
    </source>
</evidence>
<proteinExistence type="predicted"/>
<evidence type="ECO:0000256" key="1">
    <source>
        <dbReference type="SAM" id="Phobius"/>
    </source>
</evidence>
<accession>A0ABX8V607</accession>
<reference evidence="2 3" key="1">
    <citation type="submission" date="2021-07" db="EMBL/GenBank/DDBJ databases">
        <title>Flavobacterium WSW3-B6 sp.nov, isolated from seaweed.</title>
        <authorList>
            <person name="Muhammad N."/>
            <person name="Ho H."/>
            <person name="Lee Y.-J."/>
            <person name="Nguyen T."/>
            <person name="Ho J."/>
            <person name="Kim S.-G."/>
        </authorList>
    </citation>
    <scope>NUCLEOTIDE SEQUENCE [LARGE SCALE GENOMIC DNA]</scope>
    <source>
        <strain evidence="2 3">WSW3-B6</strain>
    </source>
</reference>
<gene>
    <name evidence="2" type="ORF">K1I41_12180</name>
</gene>
<feature type="transmembrane region" description="Helical" evidence="1">
    <location>
        <begin position="136"/>
        <end position="155"/>
    </location>
</feature>
<feature type="transmembrane region" description="Helical" evidence="1">
    <location>
        <begin position="27"/>
        <end position="45"/>
    </location>
</feature>
<keyword evidence="1" id="KW-0812">Transmembrane</keyword>
<sequence length="162" mass="18249">MIDATLKVFIILIFLIIFYQDVKDRQVYWFLYPVLGIIAFTINTINTNLIIASINTAINTIIALTVLIVAKIYSDIILKKKFLNAAIGMGDILMFLFLSATFATVSYSILLVFSLIFSLLMHLILKNKSTFNTVPLAGYMALFFASVYGASFFIVPKLLFSY</sequence>
<organism evidence="2 3">
    <name type="scientific">Flavobacterium litorale</name>
    <dbReference type="NCBI Taxonomy" id="2856519"/>
    <lineage>
        <taxon>Bacteria</taxon>
        <taxon>Pseudomonadati</taxon>
        <taxon>Bacteroidota</taxon>
        <taxon>Flavobacteriia</taxon>
        <taxon>Flavobacteriales</taxon>
        <taxon>Flavobacteriaceae</taxon>
        <taxon>Flavobacterium</taxon>
    </lineage>
</organism>
<name>A0ABX8V607_9FLAO</name>
<dbReference type="EMBL" id="CP080429">
    <property type="protein sequence ID" value="QYJ68265.1"/>
    <property type="molecule type" value="Genomic_DNA"/>
</dbReference>
<feature type="transmembrane region" description="Helical" evidence="1">
    <location>
        <begin position="51"/>
        <end position="70"/>
    </location>
</feature>
<keyword evidence="3" id="KW-1185">Reference proteome</keyword>
<keyword evidence="1" id="KW-1133">Transmembrane helix</keyword>
<dbReference type="Proteomes" id="UP000825381">
    <property type="component" value="Chromosome"/>
</dbReference>
<feature type="transmembrane region" description="Helical" evidence="1">
    <location>
        <begin position="105"/>
        <end position="124"/>
    </location>
</feature>
<protein>
    <submittedName>
        <fullName evidence="2">General secretion pathway protein</fullName>
    </submittedName>
</protein>
<feature type="transmembrane region" description="Helical" evidence="1">
    <location>
        <begin position="6"/>
        <end position="22"/>
    </location>
</feature>
<evidence type="ECO:0000313" key="3">
    <source>
        <dbReference type="Proteomes" id="UP000825381"/>
    </source>
</evidence>
<dbReference type="RefSeq" id="WP_220640608.1">
    <property type="nucleotide sequence ID" value="NZ_CP080429.1"/>
</dbReference>